<dbReference type="EMBL" id="BROD01000001">
    <property type="protein sequence ID" value="GKX66244.1"/>
    <property type="molecule type" value="Genomic_DNA"/>
</dbReference>
<protein>
    <submittedName>
        <fullName evidence="1">Hydroxylamine reductase</fullName>
    </submittedName>
</protein>
<accession>A0ACB5RB37</accession>
<reference evidence="1" key="1">
    <citation type="journal article" date="2025" name="Int. J. Syst. Evol. Microbiol.">
        <title>Inconstantimicrobium mannanitabidum sp. nov., a novel member of the family Clostridiaceae isolated from anoxic soil under the treatment of reductive soil disinfestation.</title>
        <authorList>
            <person name="Ueki A."/>
            <person name="Tonouchi A."/>
            <person name="Honma S."/>
            <person name="Kaku N."/>
            <person name="Ueki K."/>
        </authorList>
    </citation>
    <scope>NUCLEOTIDE SEQUENCE</scope>
    <source>
        <strain evidence="1">TW13</strain>
    </source>
</reference>
<evidence type="ECO:0000313" key="2">
    <source>
        <dbReference type="Proteomes" id="UP001058074"/>
    </source>
</evidence>
<proteinExistence type="predicted"/>
<sequence length="546" mass="59974">MGMFCFQCQETAGCKGCTVKGVCGKTEDLANLQDLLVYVVKGLSDVAVRTEEAGIINAKVNKFVVESLFATITNANFDNSVFVTRVKEGLTLREAFINEGKEKNVDFSNLSEAALWTPSNDEEMLEKSTKVGVLATENEDIRSLRELIIYGVKGLCAYIKHSTHLGYDDDNIHKFMHKALAATLNDNVSADELVALTLETGKFGVDAMALLDKANTESYGNPEITKVNIGVRNNPAILISGHDLKDMEQLLKQTEGTGVDVYTHSEMLPANYYPAFKKYSHFVGNYGNAWWKQTSEFESFNGPILMTTNCLVPPKDSYKDRVYTTGVVGFKGLKHIATKEDGTKDFSEIIEHAKKCASPTEIEKGEIIGGFAHNQVIALADKVVDAVKTGAIKRFFVMAGCDGRAKSRDYYTEFAKALPQDTVILTAGCAKYKYNKLNLGDIGGIPRVLDAGQCNDSFSLVMIALKLKEVFELEDINELPISYNIAWYEQKAVIVLLALLHLGVKNIHLGPTLPAFLSPNVASILVETFGIGGITNVEDDMKMFLA</sequence>
<dbReference type="Proteomes" id="UP001058074">
    <property type="component" value="Unassembled WGS sequence"/>
</dbReference>
<keyword evidence="2" id="KW-1185">Reference proteome</keyword>
<gene>
    <name evidence="1" type="primary">hcp</name>
    <name evidence="1" type="ORF">rsdtw13_15020</name>
</gene>
<comment type="caution">
    <text evidence="1">The sequence shown here is derived from an EMBL/GenBank/DDBJ whole genome shotgun (WGS) entry which is preliminary data.</text>
</comment>
<organism evidence="1 2">
    <name type="scientific">Inconstantimicrobium mannanitabidum</name>
    <dbReference type="NCBI Taxonomy" id="1604901"/>
    <lineage>
        <taxon>Bacteria</taxon>
        <taxon>Bacillati</taxon>
        <taxon>Bacillota</taxon>
        <taxon>Clostridia</taxon>
        <taxon>Eubacteriales</taxon>
        <taxon>Clostridiaceae</taxon>
        <taxon>Inconstantimicrobium</taxon>
    </lineage>
</organism>
<name>A0ACB5RB37_9CLOT</name>
<evidence type="ECO:0000313" key="1">
    <source>
        <dbReference type="EMBL" id="GKX66244.1"/>
    </source>
</evidence>